<dbReference type="EMBL" id="JBBWUH010000002">
    <property type="protein sequence ID" value="KAK8175798.1"/>
    <property type="molecule type" value="Genomic_DNA"/>
</dbReference>
<accession>A0ABR1Y455</accession>
<evidence type="ECO:0000256" key="1">
    <source>
        <dbReference type="SAM" id="MobiDB-lite"/>
    </source>
</evidence>
<feature type="region of interest" description="Disordered" evidence="1">
    <location>
        <begin position="1"/>
        <end position="20"/>
    </location>
</feature>
<keyword evidence="3" id="KW-1185">Reference proteome</keyword>
<protein>
    <submittedName>
        <fullName evidence="2">Uncharacterized protein</fullName>
    </submittedName>
</protein>
<organism evidence="2 3">
    <name type="scientific">Phyllosticta citrichinensis</name>
    <dbReference type="NCBI Taxonomy" id="1130410"/>
    <lineage>
        <taxon>Eukaryota</taxon>
        <taxon>Fungi</taxon>
        <taxon>Dikarya</taxon>
        <taxon>Ascomycota</taxon>
        <taxon>Pezizomycotina</taxon>
        <taxon>Dothideomycetes</taxon>
        <taxon>Dothideomycetes incertae sedis</taxon>
        <taxon>Botryosphaeriales</taxon>
        <taxon>Phyllostictaceae</taxon>
        <taxon>Phyllosticta</taxon>
    </lineage>
</organism>
<name>A0ABR1Y455_9PEZI</name>
<feature type="region of interest" description="Disordered" evidence="1">
    <location>
        <begin position="137"/>
        <end position="163"/>
    </location>
</feature>
<sequence length="272" mass="29895">MIEVDKTSPPHFAKMPIDPHHDGTREKSVVLLACCGPPFPITLHALGFFVSKLLYHYFKQEREEKRMEIKRPHRSSCACRRLPARETKCRTLSSLLVGLADNQAVWFSLVVQGIGLVKSSLGPRSGLAPVFALAHAPGGQQSGPSNTQSGYDRRPNCPCSDPTNPMRATMAKSVIWNQDDATLPPTSGMHAGPARQLSSVSSNVTVLAKTNLDCSARMAQDCRCLFLSQLSYTYEYTLLMMMMMMMSWIATRGRVHGLPVPVPAPGARELTP</sequence>
<comment type="caution">
    <text evidence="2">The sequence shown here is derived from an EMBL/GenBank/DDBJ whole genome shotgun (WGS) entry which is preliminary data.</text>
</comment>
<reference evidence="2 3" key="1">
    <citation type="journal article" date="2022" name="G3 (Bethesda)">
        <title>Enemy or ally: a genomic approach to elucidate the lifestyle of Phyllosticta citrichinaensis.</title>
        <authorList>
            <person name="Buijs V.A."/>
            <person name="Groenewald J.Z."/>
            <person name="Haridas S."/>
            <person name="LaButti K.M."/>
            <person name="Lipzen A."/>
            <person name="Martin F.M."/>
            <person name="Barry K."/>
            <person name="Grigoriev I.V."/>
            <person name="Crous P.W."/>
            <person name="Seidl M.F."/>
        </authorList>
    </citation>
    <scope>NUCLEOTIDE SEQUENCE [LARGE SCALE GENOMIC DNA]</scope>
    <source>
        <strain evidence="2 3">CBS 129764</strain>
    </source>
</reference>
<gene>
    <name evidence="2" type="ORF">IWX90DRAFT_122299</name>
</gene>
<evidence type="ECO:0000313" key="2">
    <source>
        <dbReference type="EMBL" id="KAK8175798.1"/>
    </source>
</evidence>
<evidence type="ECO:0000313" key="3">
    <source>
        <dbReference type="Proteomes" id="UP001456524"/>
    </source>
</evidence>
<dbReference type="Proteomes" id="UP001456524">
    <property type="component" value="Unassembled WGS sequence"/>
</dbReference>
<proteinExistence type="predicted"/>